<evidence type="ECO:0000313" key="11">
    <source>
        <dbReference type="EMBL" id="RDI54479.1"/>
    </source>
</evidence>
<keyword evidence="9" id="KW-0732">Signal</keyword>
<keyword evidence="5 8" id="KW-0646">Protease inhibitor</keyword>
<keyword evidence="7" id="KW-1015">Disulfide bond</keyword>
<dbReference type="AlphaFoldDB" id="A0A370HC34"/>
<evidence type="ECO:0000256" key="3">
    <source>
        <dbReference type="ARBA" id="ARBA00011738"/>
    </source>
</evidence>
<evidence type="ECO:0000256" key="5">
    <source>
        <dbReference type="ARBA" id="ARBA00022690"/>
    </source>
</evidence>
<dbReference type="Pfam" id="PF00720">
    <property type="entry name" value="SSI"/>
    <property type="match status" value="1"/>
</dbReference>
<dbReference type="InterPro" id="IPR023549">
    <property type="entry name" value="Subtilisin_inhibitor"/>
</dbReference>
<evidence type="ECO:0000256" key="6">
    <source>
        <dbReference type="ARBA" id="ARBA00022900"/>
    </source>
</evidence>
<dbReference type="PRINTS" id="PR00294">
    <property type="entry name" value="SSBTLNINHBTR"/>
</dbReference>
<sequence>MWTTPRSAGYRRAMWKSALRNTLARASPGRAAFIAIAAVGSALTAAPAHAYTDSTVPSALVLTVREIAPDATHLGVRVATLTCGPEVGGNHPRAQLACAELEAADGNLRALTDVPDPAICPQNFDPLVATISGTWHGAPLADYGTFSNRCVMRATTKSVFDV</sequence>
<dbReference type="EMBL" id="QQAZ01000002">
    <property type="protein sequence ID" value="RDI54479.1"/>
    <property type="molecule type" value="Genomic_DNA"/>
</dbReference>
<comment type="caution">
    <text evidence="11">The sequence shown here is derived from an EMBL/GenBank/DDBJ whole genome shotgun (WGS) entry which is preliminary data.</text>
</comment>
<feature type="domain" description="Subtilisin inhibitor" evidence="10">
    <location>
        <begin position="57"/>
        <end position="148"/>
    </location>
</feature>
<feature type="signal peptide" evidence="9">
    <location>
        <begin position="1"/>
        <end position="50"/>
    </location>
</feature>
<dbReference type="Gene3D" id="3.30.350.10">
    <property type="entry name" value="Subtilisin inhibitor-like"/>
    <property type="match status" value="1"/>
</dbReference>
<keyword evidence="4" id="KW-0964">Secreted</keyword>
<evidence type="ECO:0000256" key="8">
    <source>
        <dbReference type="RuleBase" id="RU003471"/>
    </source>
</evidence>
<organism evidence="11 12">
    <name type="scientific">Nocardia mexicana</name>
    <dbReference type="NCBI Taxonomy" id="279262"/>
    <lineage>
        <taxon>Bacteria</taxon>
        <taxon>Bacillati</taxon>
        <taxon>Actinomycetota</taxon>
        <taxon>Actinomycetes</taxon>
        <taxon>Mycobacteriales</taxon>
        <taxon>Nocardiaceae</taxon>
        <taxon>Nocardia</taxon>
    </lineage>
</organism>
<dbReference type="InterPro" id="IPR036819">
    <property type="entry name" value="Subtilisin_inhibitor-like_sf"/>
</dbReference>
<dbReference type="STRING" id="1210089.GCA_001613165_04834"/>
<dbReference type="Proteomes" id="UP000255355">
    <property type="component" value="Unassembled WGS sequence"/>
</dbReference>
<dbReference type="SUPFAM" id="SSF55399">
    <property type="entry name" value="Subtilisin inhibitor"/>
    <property type="match status" value="1"/>
</dbReference>
<keyword evidence="12" id="KW-1185">Reference proteome</keyword>
<dbReference type="GO" id="GO:0004867">
    <property type="term" value="F:serine-type endopeptidase inhibitor activity"/>
    <property type="evidence" value="ECO:0007669"/>
    <property type="project" value="UniProtKB-KW"/>
</dbReference>
<evidence type="ECO:0000256" key="9">
    <source>
        <dbReference type="SAM" id="SignalP"/>
    </source>
</evidence>
<feature type="chain" id="PRO_5017052362" evidence="9">
    <location>
        <begin position="51"/>
        <end position="162"/>
    </location>
</feature>
<gene>
    <name evidence="11" type="ORF">DFR68_102607</name>
</gene>
<accession>A0A370HC34</accession>
<evidence type="ECO:0000256" key="4">
    <source>
        <dbReference type="ARBA" id="ARBA00022525"/>
    </source>
</evidence>
<dbReference type="PROSITE" id="PS00999">
    <property type="entry name" value="SSI"/>
    <property type="match status" value="1"/>
</dbReference>
<keyword evidence="6 8" id="KW-0722">Serine protease inhibitor</keyword>
<evidence type="ECO:0000259" key="10">
    <source>
        <dbReference type="Pfam" id="PF00720"/>
    </source>
</evidence>
<dbReference type="InterPro" id="IPR020054">
    <property type="entry name" value="Prot_inh_SSI_I16_CS"/>
</dbReference>
<dbReference type="RefSeq" id="WP_169814319.1">
    <property type="nucleotide sequence ID" value="NZ_QQAZ01000002.1"/>
</dbReference>
<evidence type="ECO:0000313" key="12">
    <source>
        <dbReference type="Proteomes" id="UP000255355"/>
    </source>
</evidence>
<comment type="subcellular location">
    <subcellularLocation>
        <location evidence="1">Secreted</location>
    </subcellularLocation>
</comment>
<evidence type="ECO:0000256" key="1">
    <source>
        <dbReference type="ARBA" id="ARBA00004613"/>
    </source>
</evidence>
<evidence type="ECO:0000256" key="2">
    <source>
        <dbReference type="ARBA" id="ARBA00010472"/>
    </source>
</evidence>
<reference evidence="11 12" key="1">
    <citation type="submission" date="2018-07" db="EMBL/GenBank/DDBJ databases">
        <title>Genomic Encyclopedia of Type Strains, Phase IV (KMG-IV): sequencing the most valuable type-strain genomes for metagenomic binning, comparative biology and taxonomic classification.</title>
        <authorList>
            <person name="Goeker M."/>
        </authorList>
    </citation>
    <scope>NUCLEOTIDE SEQUENCE [LARGE SCALE GENOMIC DNA]</scope>
    <source>
        <strain evidence="11 12">DSM 44952</strain>
    </source>
</reference>
<protein>
    <submittedName>
        <fullName evidence="11">Subtilisin inhibitor-like</fullName>
    </submittedName>
</protein>
<dbReference type="GO" id="GO:0005576">
    <property type="term" value="C:extracellular region"/>
    <property type="evidence" value="ECO:0007669"/>
    <property type="project" value="UniProtKB-SubCell"/>
</dbReference>
<dbReference type="InterPro" id="IPR000691">
    <property type="entry name" value="Prot_inh_I16_SSI"/>
</dbReference>
<name>A0A370HC34_9NOCA</name>
<proteinExistence type="inferred from homology"/>
<comment type="subunit">
    <text evidence="3">Homodimer.</text>
</comment>
<evidence type="ECO:0000256" key="7">
    <source>
        <dbReference type="ARBA" id="ARBA00023157"/>
    </source>
</evidence>
<comment type="similarity">
    <text evidence="2 8">Belongs to the protease inhibitor I16 (SSI) family.</text>
</comment>